<dbReference type="PATRIC" id="fig|1088721.3.peg.451"/>
<evidence type="ECO:0000256" key="2">
    <source>
        <dbReference type="ARBA" id="ARBA00022448"/>
    </source>
</evidence>
<dbReference type="OrthoDB" id="7442224at2"/>
<feature type="transmembrane region" description="Helical" evidence="6">
    <location>
        <begin position="319"/>
        <end position="338"/>
    </location>
</feature>
<protein>
    <recommendedName>
        <fullName evidence="7">Major facilitator superfamily (MFS) profile domain-containing protein</fullName>
    </recommendedName>
</protein>
<feature type="transmembrane region" description="Helical" evidence="6">
    <location>
        <begin position="344"/>
        <end position="365"/>
    </location>
</feature>
<dbReference type="STRING" id="1088721.JI59_17800"/>
<dbReference type="Proteomes" id="UP000004030">
    <property type="component" value="Unassembled WGS sequence"/>
</dbReference>
<keyword evidence="4 6" id="KW-1133">Transmembrane helix</keyword>
<dbReference type="RefSeq" id="WP_007011376.1">
    <property type="nucleotide sequence ID" value="NZ_AGFM01000007.1"/>
</dbReference>
<dbReference type="Gene3D" id="1.20.1250.20">
    <property type="entry name" value="MFS general substrate transporter like domains"/>
    <property type="match status" value="1"/>
</dbReference>
<dbReference type="PANTHER" id="PTHR23505">
    <property type="entry name" value="SPINSTER"/>
    <property type="match status" value="1"/>
</dbReference>
<proteinExistence type="predicted"/>
<keyword evidence="3 6" id="KW-0812">Transmembrane</keyword>
<evidence type="ECO:0000256" key="1">
    <source>
        <dbReference type="ARBA" id="ARBA00004141"/>
    </source>
</evidence>
<feature type="domain" description="Major facilitator superfamily (MFS) profile" evidence="7">
    <location>
        <begin position="26"/>
        <end position="437"/>
    </location>
</feature>
<dbReference type="GO" id="GO:0022857">
    <property type="term" value="F:transmembrane transporter activity"/>
    <property type="evidence" value="ECO:0007669"/>
    <property type="project" value="InterPro"/>
</dbReference>
<keyword evidence="9" id="KW-1185">Reference proteome</keyword>
<accession>G6E7Y8</accession>
<keyword evidence="2" id="KW-0813">Transport</keyword>
<name>G6E7Y8_9SPHN</name>
<dbReference type="GO" id="GO:0016020">
    <property type="term" value="C:membrane"/>
    <property type="evidence" value="ECO:0007669"/>
    <property type="project" value="UniProtKB-SubCell"/>
</dbReference>
<dbReference type="SUPFAM" id="SSF103473">
    <property type="entry name" value="MFS general substrate transporter"/>
    <property type="match status" value="1"/>
</dbReference>
<dbReference type="InterPro" id="IPR036259">
    <property type="entry name" value="MFS_trans_sf"/>
</dbReference>
<dbReference type="PROSITE" id="PS50850">
    <property type="entry name" value="MFS"/>
    <property type="match status" value="1"/>
</dbReference>
<dbReference type="eggNOG" id="COG2814">
    <property type="taxonomic scope" value="Bacteria"/>
</dbReference>
<feature type="transmembrane region" description="Helical" evidence="6">
    <location>
        <begin position="22"/>
        <end position="44"/>
    </location>
</feature>
<sequence>MEVAEKDTDAGGLKSTPVNLRVGWMTVGILSLLTVLSVLDRSLLTLMVDPVMADLDLTETQMGALLGFAFGLFFFLGALPIGWALDRFSRPLVIWIGVTVWSIGTIGCGVAQSFSTFFASRAMVGSGEAVMGPGAQSLLPEFFPPEKLGFAFSVFSLSSSIGAGAAFAIGGLAGTLIDPRGIHEVFGLLDLRGWQLIFLMVGVPGLLMAFLIFLVPDPRRTKTTRTESTNYFDYFRLAKRYWRFLLPHHLGLLFTAGIAVAMVTWSPAFYQRVHGLSVGEVGAAMGVALTLGTVVALPIHARIVDRLYAKGKLDIHLRYMALSVLVAAPLAIATYAVSSVTLSLILFCLSKAFMCVYLSLPFVILQIVMPSNLRAKAASIVLVLNGILTLGLAPVLVAVVTEAMGGPQMVGYSLMICAAVLLPLSAFTLWFALKPVRAILTGKMEEGELPDASALALAAH</sequence>
<comment type="subcellular location">
    <subcellularLocation>
        <location evidence="1">Membrane</location>
        <topology evidence="1">Multi-pass membrane protein</topology>
    </subcellularLocation>
</comment>
<evidence type="ECO:0000256" key="5">
    <source>
        <dbReference type="ARBA" id="ARBA00023136"/>
    </source>
</evidence>
<feature type="transmembrane region" description="Helical" evidence="6">
    <location>
        <begin position="377"/>
        <end position="400"/>
    </location>
</feature>
<dbReference type="Pfam" id="PF07690">
    <property type="entry name" value="MFS_1"/>
    <property type="match status" value="1"/>
</dbReference>
<evidence type="ECO:0000256" key="6">
    <source>
        <dbReference type="SAM" id="Phobius"/>
    </source>
</evidence>
<dbReference type="InterPro" id="IPR011701">
    <property type="entry name" value="MFS"/>
</dbReference>
<evidence type="ECO:0000259" key="7">
    <source>
        <dbReference type="PROSITE" id="PS50850"/>
    </source>
</evidence>
<evidence type="ECO:0000256" key="3">
    <source>
        <dbReference type="ARBA" id="ARBA00022692"/>
    </source>
</evidence>
<dbReference type="AlphaFoldDB" id="G6E7Y8"/>
<evidence type="ECO:0000313" key="8">
    <source>
        <dbReference type="EMBL" id="EHJ62631.1"/>
    </source>
</evidence>
<feature type="transmembrane region" description="Helical" evidence="6">
    <location>
        <begin position="91"/>
        <end position="111"/>
    </location>
</feature>
<dbReference type="InterPro" id="IPR020846">
    <property type="entry name" value="MFS_dom"/>
</dbReference>
<feature type="transmembrane region" description="Helical" evidence="6">
    <location>
        <begin position="65"/>
        <end position="85"/>
    </location>
</feature>
<evidence type="ECO:0000313" key="9">
    <source>
        <dbReference type="Proteomes" id="UP000004030"/>
    </source>
</evidence>
<feature type="transmembrane region" description="Helical" evidence="6">
    <location>
        <begin position="281"/>
        <end position="299"/>
    </location>
</feature>
<dbReference type="PANTHER" id="PTHR23505:SF79">
    <property type="entry name" value="PROTEIN SPINSTER"/>
    <property type="match status" value="1"/>
</dbReference>
<evidence type="ECO:0000256" key="4">
    <source>
        <dbReference type="ARBA" id="ARBA00022989"/>
    </source>
</evidence>
<reference evidence="8 9" key="1">
    <citation type="journal article" date="2012" name="J. Bacteriol.">
        <title>Genome sequence of benzo(a)pyrene-degrading bacterium Novosphingobium pentaromativorans US6-1.</title>
        <authorList>
            <person name="Luo Y.R."/>
            <person name="Kang S.G."/>
            <person name="Kim S.J."/>
            <person name="Kim M.R."/>
            <person name="Li N."/>
            <person name="Lee J.H."/>
            <person name="Kwon K.K."/>
        </authorList>
    </citation>
    <scope>NUCLEOTIDE SEQUENCE [LARGE SCALE GENOMIC DNA]</scope>
    <source>
        <strain evidence="8 9">US6-1</strain>
    </source>
</reference>
<feature type="transmembrane region" description="Helical" evidence="6">
    <location>
        <begin position="412"/>
        <end position="433"/>
    </location>
</feature>
<keyword evidence="5 6" id="KW-0472">Membrane</keyword>
<organism evidence="8 9">
    <name type="scientific">Novosphingobium pentaromativorans US6-1</name>
    <dbReference type="NCBI Taxonomy" id="1088721"/>
    <lineage>
        <taxon>Bacteria</taxon>
        <taxon>Pseudomonadati</taxon>
        <taxon>Pseudomonadota</taxon>
        <taxon>Alphaproteobacteria</taxon>
        <taxon>Sphingomonadales</taxon>
        <taxon>Sphingomonadaceae</taxon>
        <taxon>Novosphingobium</taxon>
    </lineage>
</organism>
<feature type="transmembrane region" description="Helical" evidence="6">
    <location>
        <begin position="193"/>
        <end position="215"/>
    </location>
</feature>
<dbReference type="InterPro" id="IPR044770">
    <property type="entry name" value="MFS_spinster-like"/>
</dbReference>
<comment type="caution">
    <text evidence="8">The sequence shown here is derived from an EMBL/GenBank/DDBJ whole genome shotgun (WGS) entry which is preliminary data.</text>
</comment>
<gene>
    <name evidence="8" type="ORF">NSU_0459</name>
</gene>
<dbReference type="EMBL" id="AGFM01000007">
    <property type="protein sequence ID" value="EHJ62631.1"/>
    <property type="molecule type" value="Genomic_DNA"/>
</dbReference>
<feature type="transmembrane region" description="Helical" evidence="6">
    <location>
        <begin position="250"/>
        <end position="269"/>
    </location>
</feature>